<evidence type="ECO:0000256" key="1">
    <source>
        <dbReference type="ARBA" id="ARBA00006611"/>
    </source>
</evidence>
<comment type="similarity">
    <text evidence="1">Belongs to the GSP E family.</text>
</comment>
<dbReference type="Pfam" id="PF00437">
    <property type="entry name" value="T2SSE"/>
    <property type="match status" value="1"/>
</dbReference>
<dbReference type="PROSITE" id="PS00662">
    <property type="entry name" value="T2SP_E"/>
    <property type="match status" value="1"/>
</dbReference>
<keyword evidence="5" id="KW-0614">Plasmid</keyword>
<proteinExistence type="inferred from homology"/>
<protein>
    <submittedName>
        <fullName evidence="5">Type II/IV secretion system protein</fullName>
    </submittedName>
</protein>
<dbReference type="InterPro" id="IPR001482">
    <property type="entry name" value="T2SS/T4SS_dom"/>
</dbReference>
<dbReference type="PANTHER" id="PTHR30258">
    <property type="entry name" value="TYPE II SECRETION SYSTEM PROTEIN GSPE-RELATED"/>
    <property type="match status" value="1"/>
</dbReference>
<dbReference type="KEGG" id="dla:I6G47_32505"/>
<sequence length="420" mass="45895">MNANSSSEQVAMQVTSGPAAEFISTSSKDAPVATYMNDLFREAARRGASDVHFDDQESDCLVRFRLRGELQEEGRLTLAIGREVDRKIRSRCRFSLIETQAPQDGKFEMSVDGRNVEFRVSILPLARGQSIVCRLLDKSENLTPLSKMEMPADIHAALQRVISQPQGMLMVTGPTGSGKTTTLYGVLLQLIKPAVKIITIEDPVEYRIEGLTQAQVNPKLTFAKALKAMLRQDPDVILVGEIRDDETAGIAAQSALTGHLVLTTLHTNSALMTLSRMLDLKVDPNVLAASMGGILAQRLVRRLCQHCRLAAPLTHEVAKLIEKSGVPAETISAHSSLYTHNPHGCEHCKGGWSGRKGIYELLLPTQAVRLAIEESSLKDLARAAETQPQYRTLLHDAMLNVLSGDTSLAEALDVTGREVL</sequence>
<keyword evidence="3" id="KW-0067">ATP-binding</keyword>
<dbReference type="InterPro" id="IPR003593">
    <property type="entry name" value="AAA+_ATPase"/>
</dbReference>
<keyword evidence="2" id="KW-0547">Nucleotide-binding</keyword>
<evidence type="ECO:0000313" key="6">
    <source>
        <dbReference type="Proteomes" id="UP000595064"/>
    </source>
</evidence>
<dbReference type="GO" id="GO:0005524">
    <property type="term" value="F:ATP binding"/>
    <property type="evidence" value="ECO:0007669"/>
    <property type="project" value="UniProtKB-KW"/>
</dbReference>
<feature type="domain" description="Bacterial type II secretion system protein E" evidence="4">
    <location>
        <begin position="230"/>
        <end position="244"/>
    </location>
</feature>
<dbReference type="EMBL" id="CP065749">
    <property type="protein sequence ID" value="QPS84877.1"/>
    <property type="molecule type" value="Genomic_DNA"/>
</dbReference>
<dbReference type="InterPro" id="IPR027417">
    <property type="entry name" value="P-loop_NTPase"/>
</dbReference>
<evidence type="ECO:0000256" key="3">
    <source>
        <dbReference type="ARBA" id="ARBA00022840"/>
    </source>
</evidence>
<name>A0A7T3DHC1_9BURK</name>
<geneLocation type="plasmid" evidence="5 6">
    <name>unnamed</name>
</geneLocation>
<accession>A0A7T3DHC1</accession>
<dbReference type="GO" id="GO:0005886">
    <property type="term" value="C:plasma membrane"/>
    <property type="evidence" value="ECO:0007669"/>
    <property type="project" value="TreeGrafter"/>
</dbReference>
<keyword evidence="6" id="KW-1185">Reference proteome</keyword>
<organism evidence="5 6">
    <name type="scientific">Delftia lacustris</name>
    <dbReference type="NCBI Taxonomy" id="558537"/>
    <lineage>
        <taxon>Bacteria</taxon>
        <taxon>Pseudomonadati</taxon>
        <taxon>Pseudomonadota</taxon>
        <taxon>Betaproteobacteria</taxon>
        <taxon>Burkholderiales</taxon>
        <taxon>Comamonadaceae</taxon>
        <taxon>Delftia</taxon>
    </lineage>
</organism>
<dbReference type="Gene3D" id="3.40.50.300">
    <property type="entry name" value="P-loop containing nucleotide triphosphate hydrolases"/>
    <property type="match status" value="1"/>
</dbReference>
<dbReference type="Proteomes" id="UP000595064">
    <property type="component" value="Plasmid unnamed"/>
</dbReference>
<evidence type="ECO:0000313" key="5">
    <source>
        <dbReference type="EMBL" id="QPS84877.1"/>
    </source>
</evidence>
<dbReference type="RefSeq" id="WP_197968119.1">
    <property type="nucleotide sequence ID" value="NZ_CP065749.1"/>
</dbReference>
<dbReference type="SMART" id="SM00382">
    <property type="entry name" value="AAA"/>
    <property type="match status" value="1"/>
</dbReference>
<evidence type="ECO:0000259" key="4">
    <source>
        <dbReference type="PROSITE" id="PS00662"/>
    </source>
</evidence>
<dbReference type="Gene3D" id="3.30.450.90">
    <property type="match status" value="1"/>
</dbReference>
<dbReference type="AlphaFoldDB" id="A0A7T3DHC1"/>
<reference evidence="5 6" key="1">
    <citation type="submission" date="2020-12" db="EMBL/GenBank/DDBJ databases">
        <title>FDA dAtabase for Regulatory Grade micrObial Sequences (FDA-ARGOS): Supporting development and validation of Infectious Disease Dx tests.</title>
        <authorList>
            <person name="Sproer C."/>
            <person name="Gronow S."/>
            <person name="Severitt S."/>
            <person name="Schroder I."/>
            <person name="Tallon L."/>
            <person name="Sadzewicz L."/>
            <person name="Zhao X."/>
            <person name="Boylan J."/>
            <person name="Ott S."/>
            <person name="Bowen H."/>
            <person name="Vavikolanu K."/>
            <person name="Mehta A."/>
            <person name="Aluvathingal J."/>
            <person name="Nadendla S."/>
            <person name="Lowell S."/>
            <person name="Myers T."/>
            <person name="Yan Y."/>
            <person name="Sichtig H."/>
        </authorList>
    </citation>
    <scope>NUCLEOTIDE SEQUENCE [LARGE SCALE GENOMIC DNA]</scope>
    <source>
        <strain evidence="5 6">FDAARGOS_890</strain>
        <plasmid evidence="5 6">unnamed</plasmid>
    </source>
</reference>
<dbReference type="SUPFAM" id="SSF52540">
    <property type="entry name" value="P-loop containing nucleoside triphosphate hydrolases"/>
    <property type="match status" value="1"/>
</dbReference>
<gene>
    <name evidence="5" type="ORF">I6G47_32505</name>
</gene>
<dbReference type="CDD" id="cd01129">
    <property type="entry name" value="PulE-GspE-like"/>
    <property type="match status" value="1"/>
</dbReference>
<evidence type="ECO:0000256" key="2">
    <source>
        <dbReference type="ARBA" id="ARBA00022741"/>
    </source>
</evidence>
<dbReference type="PANTHER" id="PTHR30258:SF2">
    <property type="entry name" value="COMG OPERON PROTEIN 1"/>
    <property type="match status" value="1"/>
</dbReference>
<dbReference type="GO" id="GO:0016887">
    <property type="term" value="F:ATP hydrolysis activity"/>
    <property type="evidence" value="ECO:0007669"/>
    <property type="project" value="TreeGrafter"/>
</dbReference>